<dbReference type="InParanoid" id="A0A0Q9W1R1"/>
<gene>
    <name evidence="2" type="primary">Dvir\GJ10088</name>
    <name evidence="2" type="ORF">Dvir_GJ10088</name>
</gene>
<dbReference type="GO" id="GO:0031123">
    <property type="term" value="P:RNA 3'-end processing"/>
    <property type="evidence" value="ECO:0007669"/>
    <property type="project" value="TreeGrafter"/>
</dbReference>
<dbReference type="PANTHER" id="PTHR12271:SF66">
    <property type="entry name" value="TERMINAL URIDYLYLTRANSFERASE TAILOR"/>
    <property type="match status" value="1"/>
</dbReference>
<dbReference type="STRING" id="7244.A0A0Q9W1R1"/>
<dbReference type="SUPFAM" id="SSF81631">
    <property type="entry name" value="PAP/OAS1 substrate-binding domain"/>
    <property type="match status" value="1"/>
</dbReference>
<keyword evidence="3" id="KW-1185">Reference proteome</keyword>
<organism evidence="2 3">
    <name type="scientific">Drosophila virilis</name>
    <name type="common">Fruit fly</name>
    <dbReference type="NCBI Taxonomy" id="7244"/>
    <lineage>
        <taxon>Eukaryota</taxon>
        <taxon>Metazoa</taxon>
        <taxon>Ecdysozoa</taxon>
        <taxon>Arthropoda</taxon>
        <taxon>Hexapoda</taxon>
        <taxon>Insecta</taxon>
        <taxon>Pterygota</taxon>
        <taxon>Neoptera</taxon>
        <taxon>Endopterygota</taxon>
        <taxon>Diptera</taxon>
        <taxon>Brachycera</taxon>
        <taxon>Muscomorpha</taxon>
        <taxon>Ephydroidea</taxon>
        <taxon>Drosophilidae</taxon>
        <taxon>Drosophila</taxon>
    </lineage>
</organism>
<dbReference type="Pfam" id="PF22600">
    <property type="entry name" value="MTPAP-like_central"/>
    <property type="match status" value="1"/>
</dbReference>
<dbReference type="SUPFAM" id="SSF81301">
    <property type="entry name" value="Nucleotidyltransferase"/>
    <property type="match status" value="1"/>
</dbReference>
<dbReference type="PANTHER" id="PTHR12271">
    <property type="entry name" value="POLY A POLYMERASE CID PAP -RELATED"/>
    <property type="match status" value="1"/>
</dbReference>
<dbReference type="Proteomes" id="UP000008792">
    <property type="component" value="Unassembled WGS sequence"/>
</dbReference>
<reference evidence="2 3" key="1">
    <citation type="journal article" date="2007" name="Nature">
        <title>Evolution of genes and genomes on the Drosophila phylogeny.</title>
        <authorList>
            <consortium name="Drosophila 12 Genomes Consortium"/>
            <person name="Clark A.G."/>
            <person name="Eisen M.B."/>
            <person name="Smith D.R."/>
            <person name="Bergman C.M."/>
            <person name="Oliver B."/>
            <person name="Markow T.A."/>
            <person name="Kaufman T.C."/>
            <person name="Kellis M."/>
            <person name="Gelbart W."/>
            <person name="Iyer V.N."/>
            <person name="Pollard D.A."/>
            <person name="Sackton T.B."/>
            <person name="Larracuente A.M."/>
            <person name="Singh N.D."/>
            <person name="Abad J.P."/>
            <person name="Abt D.N."/>
            <person name="Adryan B."/>
            <person name="Aguade M."/>
            <person name="Akashi H."/>
            <person name="Anderson W.W."/>
            <person name="Aquadro C.F."/>
            <person name="Ardell D.H."/>
            <person name="Arguello R."/>
            <person name="Artieri C.G."/>
            <person name="Barbash D.A."/>
            <person name="Barker D."/>
            <person name="Barsanti P."/>
            <person name="Batterham P."/>
            <person name="Batzoglou S."/>
            <person name="Begun D."/>
            <person name="Bhutkar A."/>
            <person name="Blanco E."/>
            <person name="Bosak S.A."/>
            <person name="Bradley R.K."/>
            <person name="Brand A.D."/>
            <person name="Brent M.R."/>
            <person name="Brooks A.N."/>
            <person name="Brown R.H."/>
            <person name="Butlin R.K."/>
            <person name="Caggese C."/>
            <person name="Calvi B.R."/>
            <person name="Bernardo de Carvalho A."/>
            <person name="Caspi A."/>
            <person name="Castrezana S."/>
            <person name="Celniker S.E."/>
            <person name="Chang J.L."/>
            <person name="Chapple C."/>
            <person name="Chatterji S."/>
            <person name="Chinwalla A."/>
            <person name="Civetta A."/>
            <person name="Clifton S.W."/>
            <person name="Comeron J.M."/>
            <person name="Costello J.C."/>
            <person name="Coyne J.A."/>
            <person name="Daub J."/>
            <person name="David R.G."/>
            <person name="Delcher A.L."/>
            <person name="Delehaunty K."/>
            <person name="Do C.B."/>
            <person name="Ebling H."/>
            <person name="Edwards K."/>
            <person name="Eickbush T."/>
            <person name="Evans J.D."/>
            <person name="Filipski A."/>
            <person name="Findeiss S."/>
            <person name="Freyhult E."/>
            <person name="Fulton L."/>
            <person name="Fulton R."/>
            <person name="Garcia A.C."/>
            <person name="Gardiner A."/>
            <person name="Garfield D.A."/>
            <person name="Garvin B.E."/>
            <person name="Gibson G."/>
            <person name="Gilbert D."/>
            <person name="Gnerre S."/>
            <person name="Godfrey J."/>
            <person name="Good R."/>
            <person name="Gotea V."/>
            <person name="Gravely B."/>
            <person name="Greenberg A.J."/>
            <person name="Griffiths-Jones S."/>
            <person name="Gross S."/>
            <person name="Guigo R."/>
            <person name="Gustafson E.A."/>
            <person name="Haerty W."/>
            <person name="Hahn M.W."/>
            <person name="Halligan D.L."/>
            <person name="Halpern A.L."/>
            <person name="Halter G.M."/>
            <person name="Han M.V."/>
            <person name="Heger A."/>
            <person name="Hillier L."/>
            <person name="Hinrichs A.S."/>
            <person name="Holmes I."/>
            <person name="Hoskins R.A."/>
            <person name="Hubisz M.J."/>
            <person name="Hultmark D."/>
            <person name="Huntley M.A."/>
            <person name="Jaffe D.B."/>
            <person name="Jagadeeshan S."/>
            <person name="Jeck W.R."/>
            <person name="Johnson J."/>
            <person name="Jones C.D."/>
            <person name="Jordan W.C."/>
            <person name="Karpen G.H."/>
            <person name="Kataoka E."/>
            <person name="Keightley P.D."/>
            <person name="Kheradpour P."/>
            <person name="Kirkness E.F."/>
            <person name="Koerich L.B."/>
            <person name="Kristiansen K."/>
            <person name="Kudrna D."/>
            <person name="Kulathinal R.J."/>
            <person name="Kumar S."/>
            <person name="Kwok R."/>
            <person name="Lander E."/>
            <person name="Langley C.H."/>
            <person name="Lapoint R."/>
            <person name="Lazzaro B.P."/>
            <person name="Lee S.J."/>
            <person name="Levesque L."/>
            <person name="Li R."/>
            <person name="Lin C.F."/>
            <person name="Lin M.F."/>
            <person name="Lindblad-Toh K."/>
            <person name="Llopart A."/>
            <person name="Long M."/>
            <person name="Low L."/>
            <person name="Lozovsky E."/>
            <person name="Lu J."/>
            <person name="Luo M."/>
            <person name="Machado C.A."/>
            <person name="Makalowski W."/>
            <person name="Marzo M."/>
            <person name="Matsuda M."/>
            <person name="Matzkin L."/>
            <person name="McAllister B."/>
            <person name="McBride C.S."/>
            <person name="McKernan B."/>
            <person name="McKernan K."/>
            <person name="Mendez-Lago M."/>
            <person name="Minx P."/>
            <person name="Mollenhauer M.U."/>
            <person name="Montooth K."/>
            <person name="Mount S.M."/>
            <person name="Mu X."/>
            <person name="Myers E."/>
            <person name="Negre B."/>
            <person name="Newfeld S."/>
            <person name="Nielsen R."/>
            <person name="Noor M.A."/>
            <person name="O'Grady P."/>
            <person name="Pachter L."/>
            <person name="Papaceit M."/>
            <person name="Parisi M.J."/>
            <person name="Parisi M."/>
            <person name="Parts L."/>
            <person name="Pedersen J.S."/>
            <person name="Pesole G."/>
            <person name="Phillippy A.M."/>
            <person name="Ponting C.P."/>
            <person name="Pop M."/>
            <person name="Porcelli D."/>
            <person name="Powell J.R."/>
            <person name="Prohaska S."/>
            <person name="Pruitt K."/>
            <person name="Puig M."/>
            <person name="Quesneville H."/>
            <person name="Ram K.R."/>
            <person name="Rand D."/>
            <person name="Rasmussen M.D."/>
            <person name="Reed L.K."/>
            <person name="Reenan R."/>
            <person name="Reily A."/>
            <person name="Remington K.A."/>
            <person name="Rieger T.T."/>
            <person name="Ritchie M.G."/>
            <person name="Robin C."/>
            <person name="Rogers Y.H."/>
            <person name="Rohde C."/>
            <person name="Rozas J."/>
            <person name="Rubenfield M.J."/>
            <person name="Ruiz A."/>
            <person name="Russo S."/>
            <person name="Salzberg S.L."/>
            <person name="Sanchez-Gracia A."/>
            <person name="Saranga D.J."/>
            <person name="Sato H."/>
            <person name="Schaeffer S.W."/>
            <person name="Schatz M.C."/>
            <person name="Schlenke T."/>
            <person name="Schwartz R."/>
            <person name="Segarra C."/>
            <person name="Singh R.S."/>
            <person name="Sirot L."/>
            <person name="Sirota M."/>
            <person name="Sisneros N.B."/>
            <person name="Smith C.D."/>
            <person name="Smith T.F."/>
            <person name="Spieth J."/>
            <person name="Stage D.E."/>
            <person name="Stark A."/>
            <person name="Stephan W."/>
            <person name="Strausberg R.L."/>
            <person name="Strempel S."/>
            <person name="Sturgill D."/>
            <person name="Sutton G."/>
            <person name="Sutton G.G."/>
            <person name="Tao W."/>
            <person name="Teichmann S."/>
            <person name="Tobari Y.N."/>
            <person name="Tomimura Y."/>
            <person name="Tsolas J.M."/>
            <person name="Valente V.L."/>
            <person name="Venter E."/>
            <person name="Venter J.C."/>
            <person name="Vicario S."/>
            <person name="Vieira F.G."/>
            <person name="Vilella A.J."/>
            <person name="Villasante A."/>
            <person name="Walenz B."/>
            <person name="Wang J."/>
            <person name="Wasserman M."/>
            <person name="Watts T."/>
            <person name="Wilson D."/>
            <person name="Wilson R.K."/>
            <person name="Wing R.A."/>
            <person name="Wolfner M.F."/>
            <person name="Wong A."/>
            <person name="Wong G.K."/>
            <person name="Wu C.I."/>
            <person name="Wu G."/>
            <person name="Yamamoto D."/>
            <person name="Yang H.P."/>
            <person name="Yang S.P."/>
            <person name="Yorke J.A."/>
            <person name="Yoshida K."/>
            <person name="Zdobnov E."/>
            <person name="Zhang P."/>
            <person name="Zhang Y."/>
            <person name="Zimin A.V."/>
            <person name="Baldwin J."/>
            <person name="Abdouelleil A."/>
            <person name="Abdulkadir J."/>
            <person name="Abebe A."/>
            <person name="Abera B."/>
            <person name="Abreu J."/>
            <person name="Acer S.C."/>
            <person name="Aftuck L."/>
            <person name="Alexander A."/>
            <person name="An P."/>
            <person name="Anderson E."/>
            <person name="Anderson S."/>
            <person name="Arachi H."/>
            <person name="Azer M."/>
            <person name="Bachantsang P."/>
            <person name="Barry A."/>
            <person name="Bayul T."/>
            <person name="Berlin A."/>
            <person name="Bessette D."/>
            <person name="Bloom T."/>
            <person name="Blye J."/>
            <person name="Boguslavskiy L."/>
            <person name="Bonnet C."/>
            <person name="Boukhgalter B."/>
            <person name="Bourzgui I."/>
            <person name="Brown A."/>
            <person name="Cahill P."/>
            <person name="Channer S."/>
            <person name="Cheshatsang Y."/>
            <person name="Chuda L."/>
            <person name="Citroen M."/>
            <person name="Collymore A."/>
            <person name="Cooke P."/>
            <person name="Costello M."/>
            <person name="D'Aco K."/>
            <person name="Daza R."/>
            <person name="De Haan G."/>
            <person name="DeGray S."/>
            <person name="DeMaso C."/>
            <person name="Dhargay N."/>
            <person name="Dooley K."/>
            <person name="Dooley E."/>
            <person name="Doricent M."/>
            <person name="Dorje P."/>
            <person name="Dorjee K."/>
            <person name="Dupes A."/>
            <person name="Elong R."/>
            <person name="Falk J."/>
            <person name="Farina A."/>
            <person name="Faro S."/>
            <person name="Ferguson D."/>
            <person name="Fisher S."/>
            <person name="Foley C.D."/>
            <person name="Franke A."/>
            <person name="Friedrich D."/>
            <person name="Gadbois L."/>
            <person name="Gearin G."/>
            <person name="Gearin C.R."/>
            <person name="Giannoukos G."/>
            <person name="Goode T."/>
            <person name="Graham J."/>
            <person name="Grandbois E."/>
            <person name="Grewal S."/>
            <person name="Gyaltsen K."/>
            <person name="Hafez N."/>
            <person name="Hagos B."/>
            <person name="Hall J."/>
            <person name="Henson C."/>
            <person name="Hollinger A."/>
            <person name="Honan T."/>
            <person name="Huard M.D."/>
            <person name="Hughes L."/>
            <person name="Hurhula B."/>
            <person name="Husby M.E."/>
            <person name="Kamat A."/>
            <person name="Kanga B."/>
            <person name="Kashin S."/>
            <person name="Khazanovich D."/>
            <person name="Kisner P."/>
            <person name="Lance K."/>
            <person name="Lara M."/>
            <person name="Lee W."/>
            <person name="Lennon N."/>
            <person name="Letendre F."/>
            <person name="LeVine R."/>
            <person name="Lipovsky A."/>
            <person name="Liu X."/>
            <person name="Liu J."/>
            <person name="Liu S."/>
            <person name="Lokyitsang T."/>
            <person name="Lokyitsang Y."/>
            <person name="Lubonja R."/>
            <person name="Lui A."/>
            <person name="MacDonald P."/>
            <person name="Magnisalis V."/>
            <person name="Maru K."/>
            <person name="Matthews C."/>
            <person name="McCusker W."/>
            <person name="McDonough S."/>
            <person name="Mehta T."/>
            <person name="Meldrim J."/>
            <person name="Meneus L."/>
            <person name="Mihai O."/>
            <person name="Mihalev A."/>
            <person name="Mihova T."/>
            <person name="Mittelman R."/>
            <person name="Mlenga V."/>
            <person name="Montmayeur A."/>
            <person name="Mulrain L."/>
            <person name="Navidi A."/>
            <person name="Naylor J."/>
            <person name="Negash T."/>
            <person name="Nguyen T."/>
            <person name="Nguyen N."/>
            <person name="Nicol R."/>
            <person name="Norbu C."/>
            <person name="Norbu N."/>
            <person name="Novod N."/>
            <person name="O'Neill B."/>
            <person name="Osman S."/>
            <person name="Markiewicz E."/>
            <person name="Oyono O.L."/>
            <person name="Patti C."/>
            <person name="Phunkhang P."/>
            <person name="Pierre F."/>
            <person name="Priest M."/>
            <person name="Raghuraman S."/>
            <person name="Rege F."/>
            <person name="Reyes R."/>
            <person name="Rise C."/>
            <person name="Rogov P."/>
            <person name="Ross K."/>
            <person name="Ryan E."/>
            <person name="Settipalli S."/>
            <person name="Shea T."/>
            <person name="Sherpa N."/>
            <person name="Shi L."/>
            <person name="Shih D."/>
            <person name="Sparrow T."/>
            <person name="Spaulding J."/>
            <person name="Stalker J."/>
            <person name="Stange-Thomann N."/>
            <person name="Stavropoulos S."/>
            <person name="Stone C."/>
            <person name="Strader C."/>
            <person name="Tesfaye S."/>
            <person name="Thomson T."/>
            <person name="Thoulutsang Y."/>
            <person name="Thoulutsang D."/>
            <person name="Topham K."/>
            <person name="Topping I."/>
            <person name="Tsamla T."/>
            <person name="Vassiliev H."/>
            <person name="Vo A."/>
            <person name="Wangchuk T."/>
            <person name="Wangdi T."/>
            <person name="Weiand M."/>
            <person name="Wilkinson J."/>
            <person name="Wilson A."/>
            <person name="Yadav S."/>
            <person name="Young G."/>
            <person name="Yu Q."/>
            <person name="Zembek L."/>
            <person name="Zhong D."/>
            <person name="Zimmer A."/>
            <person name="Zwirko Z."/>
            <person name="Jaffe D.B."/>
            <person name="Alvarez P."/>
            <person name="Brockman W."/>
            <person name="Butler J."/>
            <person name="Chin C."/>
            <person name="Gnerre S."/>
            <person name="Grabherr M."/>
            <person name="Kleber M."/>
            <person name="Mauceli E."/>
            <person name="MacCallum I."/>
        </authorList>
    </citation>
    <scope>NUCLEOTIDE SEQUENCE [LARGE SCALE GENOMIC DNA]</scope>
    <source>
        <strain evidence="3">Tucson 15010-1051.87</strain>
    </source>
</reference>
<evidence type="ECO:0000313" key="3">
    <source>
        <dbReference type="Proteomes" id="UP000008792"/>
    </source>
</evidence>
<dbReference type="EMBL" id="CH940652">
    <property type="protein sequence ID" value="KRF79059.1"/>
    <property type="molecule type" value="Genomic_DNA"/>
</dbReference>
<name>A0A0Q9W1R1_DROVI</name>
<dbReference type="InterPro" id="IPR054708">
    <property type="entry name" value="MTPAP-like_central"/>
</dbReference>
<dbReference type="GO" id="GO:0050265">
    <property type="term" value="F:RNA uridylyltransferase activity"/>
    <property type="evidence" value="ECO:0007669"/>
    <property type="project" value="TreeGrafter"/>
</dbReference>
<dbReference type="GO" id="GO:0046872">
    <property type="term" value="F:metal ion binding"/>
    <property type="evidence" value="ECO:0007669"/>
    <property type="project" value="UniProtKB-KW"/>
</dbReference>
<dbReference type="AlphaFoldDB" id="A0A0Q9W1R1"/>
<evidence type="ECO:0000313" key="2">
    <source>
        <dbReference type="EMBL" id="KRF79059.1"/>
    </source>
</evidence>
<dbReference type="Gene3D" id="1.10.1410.10">
    <property type="match status" value="1"/>
</dbReference>
<sequence length="323" mass="38378">MALQCVTFWLELLKKVRIADDIKNNEDDVQLELEKLLKLKLPYHSIGIYPFGSRIMGVAQETSDLDVYVELDNSFYEYSESPTMEVLERQRIVANAFNSESNWKRIATFGGRCPIVVVKHSTGLQCDLSFFNGLTYRQNILVMYLFELQPIEARYMVIYLRDWIQNIGLKDVFRSHILILMVIFFLQLHNHLPGIDRLQANQEPTVGPWVTTFNQLKLSDFNMSKLEVNEYNTRSVLKQFFRFYANFNFAQYAICPYLGRYVERLLFDRHMPQRYTQLRSRDNKFTRFTTAIQDFILLDFNKGWQIKGMHVRTFIYRCQKELD</sequence>
<dbReference type="InterPro" id="IPR043519">
    <property type="entry name" value="NT_sf"/>
</dbReference>
<proteinExistence type="predicted"/>
<accession>A0A0Q9W1R1</accession>
<evidence type="ECO:0000259" key="1">
    <source>
        <dbReference type="Pfam" id="PF22600"/>
    </source>
</evidence>
<dbReference type="GO" id="GO:1990817">
    <property type="term" value="F:poly(A) RNA polymerase activity"/>
    <property type="evidence" value="ECO:0007669"/>
    <property type="project" value="UniProtKB-ARBA"/>
</dbReference>
<protein>
    <submittedName>
        <fullName evidence="2">Uncharacterized protein, isoform B</fullName>
    </submittedName>
</protein>
<dbReference type="OrthoDB" id="407432at2759"/>
<feature type="domain" description="Poly(A) RNA polymerase mitochondrial-like central palm" evidence="1">
    <location>
        <begin position="11"/>
        <end position="138"/>
    </location>
</feature>